<dbReference type="PANTHER" id="PTHR41523">
    <property type="entry name" value="TWO-COMPONENT SYSTEM SENSOR PROTEIN"/>
    <property type="match status" value="1"/>
</dbReference>
<evidence type="ECO:0000256" key="5">
    <source>
        <dbReference type="ARBA" id="ARBA00022741"/>
    </source>
</evidence>
<keyword evidence="3" id="KW-0597">Phosphoprotein</keyword>
<evidence type="ECO:0000313" key="10">
    <source>
        <dbReference type="Proteomes" id="UP000436468"/>
    </source>
</evidence>
<dbReference type="Pfam" id="PF02518">
    <property type="entry name" value="HATPase_c"/>
    <property type="match status" value="1"/>
</dbReference>
<evidence type="ECO:0000256" key="4">
    <source>
        <dbReference type="ARBA" id="ARBA00022679"/>
    </source>
</evidence>
<dbReference type="Proteomes" id="UP000436468">
    <property type="component" value="Unassembled WGS sequence"/>
</dbReference>
<dbReference type="PROSITE" id="PS50109">
    <property type="entry name" value="HIS_KIN"/>
    <property type="match status" value="1"/>
</dbReference>
<comment type="caution">
    <text evidence="9">The sequence shown here is derived from an EMBL/GenBank/DDBJ whole genome shotgun (WGS) entry which is preliminary data.</text>
</comment>
<evidence type="ECO:0000256" key="6">
    <source>
        <dbReference type="ARBA" id="ARBA00022777"/>
    </source>
</evidence>
<organism evidence="9 10">
    <name type="scientific">Bradyrhizobium pachyrhizi</name>
    <dbReference type="NCBI Taxonomy" id="280333"/>
    <lineage>
        <taxon>Bacteria</taxon>
        <taxon>Pseudomonadati</taxon>
        <taxon>Pseudomonadota</taxon>
        <taxon>Alphaproteobacteria</taxon>
        <taxon>Hyphomicrobiales</taxon>
        <taxon>Nitrobacteraceae</taxon>
        <taxon>Bradyrhizobium</taxon>
    </lineage>
</organism>
<evidence type="ECO:0000259" key="8">
    <source>
        <dbReference type="PROSITE" id="PS50109"/>
    </source>
</evidence>
<keyword evidence="10" id="KW-1185">Reference proteome</keyword>
<evidence type="ECO:0000256" key="2">
    <source>
        <dbReference type="ARBA" id="ARBA00012438"/>
    </source>
</evidence>
<dbReference type="EMBL" id="WQNF01000058">
    <property type="protein sequence ID" value="MVT71053.1"/>
    <property type="molecule type" value="Genomic_DNA"/>
</dbReference>
<protein>
    <recommendedName>
        <fullName evidence="2">histidine kinase</fullName>
        <ecNumber evidence="2">2.7.13.3</ecNumber>
    </recommendedName>
</protein>
<dbReference type="InterPro" id="IPR003594">
    <property type="entry name" value="HATPase_dom"/>
</dbReference>
<keyword evidence="4" id="KW-0808">Transferase</keyword>
<keyword evidence="6" id="KW-0418">Kinase</keyword>
<dbReference type="InterPro" id="IPR036890">
    <property type="entry name" value="HATPase_C_sf"/>
</dbReference>
<reference evidence="9 10" key="1">
    <citation type="submission" date="2019-12" db="EMBL/GenBank/DDBJ databases">
        <title>Draft genome sequences Bradyrhizobium cajani AMBPC1010, Bradyrhizobium pachyrhizi AMBPC1040 and Bradyrhizobium yuanmingense ALSPC3051, three plant growth promoting strains isolated from nodules of Cajanus cajan L. in Dominican Republic.</title>
        <authorList>
            <person name="Flores-Felix J.D."/>
            <person name="Araujo J."/>
            <person name="Diaz-Alcantara C."/>
            <person name="Gonzalez-Andres F."/>
            <person name="Velazquez E."/>
        </authorList>
    </citation>
    <scope>NUCLEOTIDE SEQUENCE [LARGE SCALE GENOMIC DNA]</scope>
    <source>
        <strain evidence="9 10">1040</strain>
    </source>
</reference>
<feature type="domain" description="Histidine kinase" evidence="8">
    <location>
        <begin position="34"/>
        <end position="120"/>
    </location>
</feature>
<evidence type="ECO:0000313" key="9">
    <source>
        <dbReference type="EMBL" id="MVT71053.1"/>
    </source>
</evidence>
<proteinExistence type="predicted"/>
<dbReference type="GO" id="GO:0005524">
    <property type="term" value="F:ATP binding"/>
    <property type="evidence" value="ECO:0007669"/>
    <property type="project" value="UniProtKB-KW"/>
</dbReference>
<dbReference type="SMART" id="SM00387">
    <property type="entry name" value="HATPase_c"/>
    <property type="match status" value="1"/>
</dbReference>
<name>A0A844SVM3_9BRAD</name>
<dbReference type="EC" id="2.7.13.3" evidence="2"/>
<gene>
    <name evidence="9" type="ORF">GPL21_39100</name>
</gene>
<dbReference type="AlphaFoldDB" id="A0A844SVM3"/>
<evidence type="ECO:0000256" key="3">
    <source>
        <dbReference type="ARBA" id="ARBA00022553"/>
    </source>
</evidence>
<keyword evidence="7" id="KW-0067">ATP-binding</keyword>
<dbReference type="Gene3D" id="3.30.565.10">
    <property type="entry name" value="Histidine kinase-like ATPase, C-terminal domain"/>
    <property type="match status" value="1"/>
</dbReference>
<dbReference type="PANTHER" id="PTHR41523:SF8">
    <property type="entry name" value="ETHYLENE RESPONSE SENSOR PROTEIN"/>
    <property type="match status" value="1"/>
</dbReference>
<keyword evidence="5" id="KW-0547">Nucleotide-binding</keyword>
<sequence>MSHSLAAGSPVAFQVLCEEYCYLSNQQALAIGLIANELVTNALKYAFPDGRSGQVVISLKLSDKIELNVRDNGIGATGHEEPKGLGSRIVALLTQQLDGTLSYERIDPGMRVLLRAPLRIDGTGPLPRTGPAANP</sequence>
<accession>A0A844SVM3</accession>
<comment type="catalytic activity">
    <reaction evidence="1">
        <text>ATP + protein L-histidine = ADP + protein N-phospho-L-histidine.</text>
        <dbReference type="EC" id="2.7.13.3"/>
    </reaction>
</comment>
<dbReference type="SUPFAM" id="SSF55874">
    <property type="entry name" value="ATPase domain of HSP90 chaperone/DNA topoisomerase II/histidine kinase"/>
    <property type="match status" value="1"/>
</dbReference>
<evidence type="ECO:0000256" key="7">
    <source>
        <dbReference type="ARBA" id="ARBA00022840"/>
    </source>
</evidence>
<dbReference type="GO" id="GO:0004673">
    <property type="term" value="F:protein histidine kinase activity"/>
    <property type="evidence" value="ECO:0007669"/>
    <property type="project" value="UniProtKB-EC"/>
</dbReference>
<evidence type="ECO:0000256" key="1">
    <source>
        <dbReference type="ARBA" id="ARBA00000085"/>
    </source>
</evidence>
<dbReference type="InterPro" id="IPR005467">
    <property type="entry name" value="His_kinase_dom"/>
</dbReference>